<sequence length="111" mass="13105">MPISYNQSQLEDVKELYAEDGWKINALESNFNEDICNHICNTLGSFTSTEGRDKAWWMPSSDGKFKVSSAWELCKSREEYIEDISKIWEKGLPFKVSLFMWRLWFRRIPIG</sequence>
<evidence type="ECO:0000259" key="1">
    <source>
        <dbReference type="Pfam" id="PF13966"/>
    </source>
</evidence>
<feature type="domain" description="Reverse transcriptase zinc-binding" evidence="1">
    <location>
        <begin position="65"/>
        <end position="110"/>
    </location>
</feature>
<reference evidence="2 3" key="1">
    <citation type="submission" date="2023-10" db="EMBL/GenBank/DDBJ databases">
        <title>Genome-Wide Identification Analysis in wild type Solanum Pinnatisectum Reveals Some Genes Defensing Phytophthora Infestans.</title>
        <authorList>
            <person name="Sun C."/>
        </authorList>
    </citation>
    <scope>NUCLEOTIDE SEQUENCE [LARGE SCALE GENOMIC DNA]</scope>
    <source>
        <strain evidence="2">LQN</strain>
        <tissue evidence="2">Leaf</tissue>
    </source>
</reference>
<gene>
    <name evidence="2" type="ORF">R3W88_029626</name>
</gene>
<proteinExistence type="predicted"/>
<dbReference type="AlphaFoldDB" id="A0AAV9K5W8"/>
<dbReference type="InterPro" id="IPR026960">
    <property type="entry name" value="RVT-Znf"/>
</dbReference>
<evidence type="ECO:0000313" key="3">
    <source>
        <dbReference type="Proteomes" id="UP001311915"/>
    </source>
</evidence>
<dbReference type="Pfam" id="PF13966">
    <property type="entry name" value="zf-RVT"/>
    <property type="match status" value="1"/>
</dbReference>
<keyword evidence="3" id="KW-1185">Reference proteome</keyword>
<name>A0AAV9K5W8_9SOLN</name>
<dbReference type="EMBL" id="JAWPEI010000012">
    <property type="protein sequence ID" value="KAK4708701.1"/>
    <property type="molecule type" value="Genomic_DNA"/>
</dbReference>
<dbReference type="Proteomes" id="UP001311915">
    <property type="component" value="Unassembled WGS sequence"/>
</dbReference>
<evidence type="ECO:0000313" key="2">
    <source>
        <dbReference type="EMBL" id="KAK4708701.1"/>
    </source>
</evidence>
<protein>
    <recommendedName>
        <fullName evidence="1">Reverse transcriptase zinc-binding domain-containing protein</fullName>
    </recommendedName>
</protein>
<accession>A0AAV9K5W8</accession>
<organism evidence="2 3">
    <name type="scientific">Solanum pinnatisectum</name>
    <name type="common">tansyleaf nightshade</name>
    <dbReference type="NCBI Taxonomy" id="50273"/>
    <lineage>
        <taxon>Eukaryota</taxon>
        <taxon>Viridiplantae</taxon>
        <taxon>Streptophyta</taxon>
        <taxon>Embryophyta</taxon>
        <taxon>Tracheophyta</taxon>
        <taxon>Spermatophyta</taxon>
        <taxon>Magnoliopsida</taxon>
        <taxon>eudicotyledons</taxon>
        <taxon>Gunneridae</taxon>
        <taxon>Pentapetalae</taxon>
        <taxon>asterids</taxon>
        <taxon>lamiids</taxon>
        <taxon>Solanales</taxon>
        <taxon>Solanaceae</taxon>
        <taxon>Solanoideae</taxon>
        <taxon>Solaneae</taxon>
        <taxon>Solanum</taxon>
    </lineage>
</organism>
<comment type="caution">
    <text evidence="2">The sequence shown here is derived from an EMBL/GenBank/DDBJ whole genome shotgun (WGS) entry which is preliminary data.</text>
</comment>